<comment type="caution">
    <text evidence="1">The sequence shown here is derived from an EMBL/GenBank/DDBJ whole genome shotgun (WGS) entry which is preliminary data.</text>
</comment>
<evidence type="ECO:0008006" key="3">
    <source>
        <dbReference type="Google" id="ProtNLM"/>
    </source>
</evidence>
<organism evidence="1 2">
    <name type="scientific">Dreissena polymorpha</name>
    <name type="common">Zebra mussel</name>
    <name type="synonym">Mytilus polymorpha</name>
    <dbReference type="NCBI Taxonomy" id="45954"/>
    <lineage>
        <taxon>Eukaryota</taxon>
        <taxon>Metazoa</taxon>
        <taxon>Spiralia</taxon>
        <taxon>Lophotrochozoa</taxon>
        <taxon>Mollusca</taxon>
        <taxon>Bivalvia</taxon>
        <taxon>Autobranchia</taxon>
        <taxon>Heteroconchia</taxon>
        <taxon>Euheterodonta</taxon>
        <taxon>Imparidentia</taxon>
        <taxon>Neoheterodontei</taxon>
        <taxon>Myida</taxon>
        <taxon>Dreissenoidea</taxon>
        <taxon>Dreissenidae</taxon>
        <taxon>Dreissena</taxon>
    </lineage>
</organism>
<dbReference type="EMBL" id="JAIWYP010000015">
    <property type="protein sequence ID" value="KAH3703234.1"/>
    <property type="molecule type" value="Genomic_DNA"/>
</dbReference>
<keyword evidence="2" id="KW-1185">Reference proteome</keyword>
<proteinExistence type="predicted"/>
<dbReference type="AlphaFoldDB" id="A0A9D4BP09"/>
<dbReference type="Proteomes" id="UP000828390">
    <property type="component" value="Unassembled WGS sequence"/>
</dbReference>
<protein>
    <recommendedName>
        <fullName evidence="3">Methyltransferase FkbM domain-containing protein</fullName>
    </recommendedName>
</protein>
<evidence type="ECO:0000313" key="1">
    <source>
        <dbReference type="EMBL" id="KAH3703234.1"/>
    </source>
</evidence>
<accession>A0A9D4BP09</accession>
<reference evidence="1" key="2">
    <citation type="submission" date="2020-11" db="EMBL/GenBank/DDBJ databases">
        <authorList>
            <person name="McCartney M.A."/>
            <person name="Auch B."/>
            <person name="Kono T."/>
            <person name="Mallez S."/>
            <person name="Becker A."/>
            <person name="Gohl D.M."/>
            <person name="Silverstein K.A.T."/>
            <person name="Koren S."/>
            <person name="Bechman K.B."/>
            <person name="Herman A."/>
            <person name="Abrahante J.E."/>
            <person name="Garbe J."/>
        </authorList>
    </citation>
    <scope>NUCLEOTIDE SEQUENCE</scope>
    <source>
        <strain evidence="1">Duluth1</strain>
        <tissue evidence="1">Whole animal</tissue>
    </source>
</reference>
<gene>
    <name evidence="1" type="ORF">DPMN_078265</name>
</gene>
<evidence type="ECO:0000313" key="2">
    <source>
        <dbReference type="Proteomes" id="UP000828390"/>
    </source>
</evidence>
<name>A0A9D4BP09_DREPO</name>
<sequence>MGQSGTETSSLLQQKLLPMVSFSYFSRSYFPWCHSATSIEVTSHGVIQLLQQKLLPMVSFSYFNRSYFPWFDVKADWTSCFRPESKIHTHSQRSHSAGFSLFDILNVIGTRQVDYFSLDVEGAELYILES</sequence>
<reference evidence="1" key="1">
    <citation type="journal article" date="2019" name="bioRxiv">
        <title>The Genome of the Zebra Mussel, Dreissena polymorpha: A Resource for Invasive Species Research.</title>
        <authorList>
            <person name="McCartney M.A."/>
            <person name="Auch B."/>
            <person name="Kono T."/>
            <person name="Mallez S."/>
            <person name="Zhang Y."/>
            <person name="Obille A."/>
            <person name="Becker A."/>
            <person name="Abrahante J.E."/>
            <person name="Garbe J."/>
            <person name="Badalamenti J.P."/>
            <person name="Herman A."/>
            <person name="Mangelson H."/>
            <person name="Liachko I."/>
            <person name="Sullivan S."/>
            <person name="Sone E.D."/>
            <person name="Koren S."/>
            <person name="Silverstein K.A.T."/>
            <person name="Beckman K.B."/>
            <person name="Gohl D.M."/>
        </authorList>
    </citation>
    <scope>NUCLEOTIDE SEQUENCE</scope>
    <source>
        <strain evidence="1">Duluth1</strain>
        <tissue evidence="1">Whole animal</tissue>
    </source>
</reference>